<keyword evidence="3" id="KW-1185">Reference proteome</keyword>
<gene>
    <name evidence="2" type="ORF">ACFFU1_04200</name>
</gene>
<dbReference type="InterPro" id="IPR019052">
    <property type="entry name" value="DUF2383"/>
</dbReference>
<dbReference type="PIRSF" id="PIRSF029477">
    <property type="entry name" value="UCP029477"/>
    <property type="match status" value="1"/>
</dbReference>
<name>A0ABV5GWS6_9FLAO</name>
<evidence type="ECO:0000259" key="1">
    <source>
        <dbReference type="Pfam" id="PF09537"/>
    </source>
</evidence>
<sequence>MNYTEEISKKLNNLLIKNYDAEKGYLNAIDNIEDNRLKMFFKRRVSERSAFADELRTEILRYGEFPENDGSIKGVVHRNWATLKSAMSSNNEETILEETIRGEKASLEEYNNILKDRNLPPSIDALLYKHKNAIQASINTEKSYKEMVS</sequence>
<dbReference type="Gene3D" id="1.20.1260.10">
    <property type="match status" value="1"/>
</dbReference>
<evidence type="ECO:0000313" key="2">
    <source>
        <dbReference type="EMBL" id="MFB9104091.1"/>
    </source>
</evidence>
<dbReference type="InterPro" id="IPR012347">
    <property type="entry name" value="Ferritin-like"/>
</dbReference>
<dbReference type="Pfam" id="PF09537">
    <property type="entry name" value="DUF2383"/>
    <property type="match status" value="1"/>
</dbReference>
<feature type="domain" description="DUF2383" evidence="1">
    <location>
        <begin position="7"/>
        <end position="116"/>
    </location>
</feature>
<evidence type="ECO:0000313" key="3">
    <source>
        <dbReference type="Proteomes" id="UP001589590"/>
    </source>
</evidence>
<dbReference type="SUPFAM" id="SSF47240">
    <property type="entry name" value="Ferritin-like"/>
    <property type="match status" value="1"/>
</dbReference>
<dbReference type="NCBIfam" id="TIGR02284">
    <property type="entry name" value="PA2169 family four-helix-bundle protein"/>
    <property type="match status" value="1"/>
</dbReference>
<dbReference type="InterPro" id="IPR016920">
    <property type="entry name" value="UCP029477"/>
</dbReference>
<dbReference type="RefSeq" id="WP_290268397.1">
    <property type="nucleotide sequence ID" value="NZ_JAUFQP010000004.1"/>
</dbReference>
<protein>
    <submittedName>
        <fullName evidence="2">PA2169 family four-helix-bundle protein</fullName>
    </submittedName>
</protein>
<dbReference type="InterPro" id="IPR011971">
    <property type="entry name" value="CHP02284"/>
</dbReference>
<organism evidence="2 3">
    <name type="scientific">Algibacter miyuki</name>
    <dbReference type="NCBI Taxonomy" id="1306933"/>
    <lineage>
        <taxon>Bacteria</taxon>
        <taxon>Pseudomonadati</taxon>
        <taxon>Bacteroidota</taxon>
        <taxon>Flavobacteriia</taxon>
        <taxon>Flavobacteriales</taxon>
        <taxon>Flavobacteriaceae</taxon>
        <taxon>Algibacter</taxon>
    </lineage>
</organism>
<dbReference type="InterPro" id="IPR009078">
    <property type="entry name" value="Ferritin-like_SF"/>
</dbReference>
<dbReference type="EMBL" id="JBHMFA010000001">
    <property type="protein sequence ID" value="MFB9104091.1"/>
    <property type="molecule type" value="Genomic_DNA"/>
</dbReference>
<comment type="caution">
    <text evidence="2">The sequence shown here is derived from an EMBL/GenBank/DDBJ whole genome shotgun (WGS) entry which is preliminary data.</text>
</comment>
<dbReference type="Proteomes" id="UP001589590">
    <property type="component" value="Unassembled WGS sequence"/>
</dbReference>
<accession>A0ABV5GWS6</accession>
<reference evidence="2 3" key="1">
    <citation type="submission" date="2024-09" db="EMBL/GenBank/DDBJ databases">
        <authorList>
            <person name="Sun Q."/>
            <person name="Mori K."/>
        </authorList>
    </citation>
    <scope>NUCLEOTIDE SEQUENCE [LARGE SCALE GENOMIC DNA]</scope>
    <source>
        <strain evidence="2 3">CECT 8300</strain>
    </source>
</reference>
<proteinExistence type="predicted"/>